<evidence type="ECO:0000313" key="4">
    <source>
        <dbReference type="Proteomes" id="UP000637578"/>
    </source>
</evidence>
<dbReference type="Gene3D" id="2.80.10.50">
    <property type="match status" value="1"/>
</dbReference>
<dbReference type="GO" id="GO:0046373">
    <property type="term" value="P:L-arabinose metabolic process"/>
    <property type="evidence" value="ECO:0007669"/>
    <property type="project" value="InterPro"/>
</dbReference>
<dbReference type="AlphaFoldDB" id="A0A8J3CF13"/>
<dbReference type="InterPro" id="IPR007934">
    <property type="entry name" value="AbfB_ABD"/>
</dbReference>
<name>A0A8J3CF13_9PSEU</name>
<evidence type="ECO:0000313" key="3">
    <source>
        <dbReference type="EMBL" id="GGM57683.1"/>
    </source>
</evidence>
<keyword evidence="1" id="KW-0175">Coiled coil</keyword>
<reference evidence="3" key="2">
    <citation type="submission" date="2020-09" db="EMBL/GenBank/DDBJ databases">
        <authorList>
            <person name="Sun Q."/>
            <person name="Zhou Y."/>
        </authorList>
    </citation>
    <scope>NUCLEOTIDE SEQUENCE</scope>
    <source>
        <strain evidence="3">CGMCC 4.5737</strain>
    </source>
</reference>
<sequence length="806" mass="88500">MAGQAEAVVPEASLEDKVRAASRLGIVAGDDLLVLDDRDFVFALWRQATGEEVRASAELALAGSPADCTMWIKVGIHEAVKRDQATEQRDAETARLARELKRNAAMVIGIEPTPEMLVLSYKDFVYQLWKQATGPKVKAAALEAFGQDETAQKKFLAEGIRKAHEQDQLDAIEQDKQASEAEKEHQKARAAKQRAMRQVLGVEPTEGMLELSDDNFIREVWNRATPDTEVHAAAVTALRSSDPAVWKHFIEAGIYQASDRDRANALKTQEEADRRRVLEIKARAEKSLVHPALVEAAEAALAAGPDAVSRFLRAGQYEALLQSVEVTTPGIRGWYVRNGADGPAHVSRGKDVPEDGAGADATWRIVPGLADSNCHSLEVADRPNVYLRQENLRVVVAPSDGSDQFRRDATWCSRPGLNGEGVSLESLSTNGRFLRHINAQLWAANDSGQNWFDNPHLFKEDATWQIRGANPVVTAIEYRWRNEEAIRVRLGNPTGAEQVDGDVRWRDFERGRMYWTRETGAHQMGGTVFEKYSKFGGHKSFLGLPTTDEMTTPDGIGRYNHFSRKDGASIYWSPSTGAHAVWGGIRAKWAELGSEKGLGYPTTDETGTADGVGRYNHFNGRGGASIYYSPSTGIHAVWGDIRAKWAELGSEKGLGYPTTDETGTADGVGRYNDFSKDASIYWSPSTGAHVIRGAIRSEWEKNAGEIRLGYPTTDETATPDGIGRYNHFSKNASVYWSPSTGAHAVSGGIRDKWASMGWERSSLGYPVSRVTVKGILPGKGTITYQEFQNGSIEHNSATGETIVKLK</sequence>
<feature type="coiled-coil region" evidence="1">
    <location>
        <begin position="162"/>
        <end position="198"/>
    </location>
</feature>
<comment type="caution">
    <text evidence="3">The sequence shown here is derived from an EMBL/GenBank/DDBJ whole genome shotgun (WGS) entry which is preliminary data.</text>
</comment>
<protein>
    <recommendedName>
        <fullName evidence="2">Alpha-L-arabinofuranosidase B arabinose-binding domain-containing protein</fullName>
    </recommendedName>
</protein>
<dbReference type="InterPro" id="IPR036195">
    <property type="entry name" value="AbfB_ABD_sf"/>
</dbReference>
<organism evidence="3 4">
    <name type="scientific">Longimycelium tulufanense</name>
    <dbReference type="NCBI Taxonomy" id="907463"/>
    <lineage>
        <taxon>Bacteria</taxon>
        <taxon>Bacillati</taxon>
        <taxon>Actinomycetota</taxon>
        <taxon>Actinomycetes</taxon>
        <taxon>Pseudonocardiales</taxon>
        <taxon>Pseudonocardiaceae</taxon>
        <taxon>Longimycelium</taxon>
    </lineage>
</organism>
<dbReference type="Pfam" id="PF08310">
    <property type="entry name" value="LGFP"/>
    <property type="match status" value="5"/>
</dbReference>
<dbReference type="RefSeq" id="WP_229686411.1">
    <property type="nucleotide sequence ID" value="NZ_BMMK01000013.1"/>
</dbReference>
<feature type="domain" description="Alpha-L-arabinofuranosidase B arabinose-binding" evidence="2">
    <location>
        <begin position="326"/>
        <end position="466"/>
    </location>
</feature>
<proteinExistence type="predicted"/>
<accession>A0A8J3CF13</accession>
<dbReference type="SUPFAM" id="SSF110221">
    <property type="entry name" value="AbfB domain"/>
    <property type="match status" value="1"/>
</dbReference>
<keyword evidence="4" id="KW-1185">Reference proteome</keyword>
<dbReference type="CDD" id="cd23399">
    <property type="entry name" value="beta-trefoil_ABD_ABFB"/>
    <property type="match status" value="1"/>
</dbReference>
<dbReference type="EMBL" id="BMMK01000013">
    <property type="protein sequence ID" value="GGM57683.1"/>
    <property type="molecule type" value="Genomic_DNA"/>
</dbReference>
<dbReference type="Proteomes" id="UP000637578">
    <property type="component" value="Unassembled WGS sequence"/>
</dbReference>
<dbReference type="InterPro" id="IPR013207">
    <property type="entry name" value="LGFP"/>
</dbReference>
<dbReference type="Pfam" id="PF03752">
    <property type="entry name" value="ALF"/>
    <property type="match status" value="1"/>
</dbReference>
<evidence type="ECO:0000256" key="1">
    <source>
        <dbReference type="SAM" id="Coils"/>
    </source>
</evidence>
<evidence type="ECO:0000259" key="2">
    <source>
        <dbReference type="Pfam" id="PF05270"/>
    </source>
</evidence>
<gene>
    <name evidence="3" type="ORF">GCM10012275_31110</name>
</gene>
<dbReference type="Pfam" id="PF05270">
    <property type="entry name" value="AbfB"/>
    <property type="match status" value="1"/>
</dbReference>
<dbReference type="GO" id="GO:0046556">
    <property type="term" value="F:alpha-L-arabinofuranosidase activity"/>
    <property type="evidence" value="ECO:0007669"/>
    <property type="project" value="InterPro"/>
</dbReference>
<reference evidence="3" key="1">
    <citation type="journal article" date="2014" name="Int. J. Syst. Evol. Microbiol.">
        <title>Complete genome sequence of Corynebacterium casei LMG S-19264T (=DSM 44701T), isolated from a smear-ripened cheese.</title>
        <authorList>
            <consortium name="US DOE Joint Genome Institute (JGI-PGF)"/>
            <person name="Walter F."/>
            <person name="Albersmeier A."/>
            <person name="Kalinowski J."/>
            <person name="Ruckert C."/>
        </authorList>
    </citation>
    <scope>NUCLEOTIDE SEQUENCE</scope>
    <source>
        <strain evidence="3">CGMCC 4.5737</strain>
    </source>
</reference>
<dbReference type="InterPro" id="IPR005506">
    <property type="entry name" value="DUF312_ALF"/>
</dbReference>